<name>A0A1G1YLB6_9BACT</name>
<dbReference type="AlphaFoldDB" id="A0A1G1YLB6"/>
<dbReference type="PANTHER" id="PTHR36460">
    <property type="entry name" value="UPF0132 DOMAIN PROTEIN (AFU_ORTHOLOGUE AFUA_3G10255)"/>
    <property type="match status" value="1"/>
</dbReference>
<dbReference type="EMBL" id="MHIM01000022">
    <property type="protein sequence ID" value="OGY52257.1"/>
    <property type="molecule type" value="Genomic_DNA"/>
</dbReference>
<organism evidence="6 7">
    <name type="scientific">Candidatus Buchananbacteria bacterium RIFCSPLOWO2_01_FULL_39_33</name>
    <dbReference type="NCBI Taxonomy" id="1797543"/>
    <lineage>
        <taxon>Bacteria</taxon>
        <taxon>Candidatus Buchananiibacteriota</taxon>
    </lineage>
</organism>
<evidence type="ECO:0000256" key="4">
    <source>
        <dbReference type="ARBA" id="ARBA00023136"/>
    </source>
</evidence>
<evidence type="ECO:0008006" key="8">
    <source>
        <dbReference type="Google" id="ProtNLM"/>
    </source>
</evidence>
<dbReference type="GO" id="GO:0016020">
    <property type="term" value="C:membrane"/>
    <property type="evidence" value="ECO:0007669"/>
    <property type="project" value="UniProtKB-SubCell"/>
</dbReference>
<accession>A0A1G1YLB6</accession>
<keyword evidence="4 5" id="KW-0472">Membrane</keyword>
<evidence type="ECO:0000256" key="3">
    <source>
        <dbReference type="ARBA" id="ARBA00022989"/>
    </source>
</evidence>
<evidence type="ECO:0000313" key="7">
    <source>
        <dbReference type="Proteomes" id="UP000177376"/>
    </source>
</evidence>
<keyword evidence="3 5" id="KW-1133">Transmembrane helix</keyword>
<gene>
    <name evidence="6" type="ORF">A3A02_01635</name>
</gene>
<proteinExistence type="predicted"/>
<evidence type="ECO:0000256" key="2">
    <source>
        <dbReference type="ARBA" id="ARBA00022692"/>
    </source>
</evidence>
<protein>
    <recommendedName>
        <fullName evidence="8">DUF4870 domain-containing protein</fullName>
    </recommendedName>
</protein>
<evidence type="ECO:0000256" key="5">
    <source>
        <dbReference type="SAM" id="Phobius"/>
    </source>
</evidence>
<dbReference type="InterPro" id="IPR019109">
    <property type="entry name" value="MamF_MmsF"/>
</dbReference>
<evidence type="ECO:0000256" key="1">
    <source>
        <dbReference type="ARBA" id="ARBA00004141"/>
    </source>
</evidence>
<dbReference type="Pfam" id="PF09685">
    <property type="entry name" value="MamF_MmsF"/>
    <property type="match status" value="1"/>
</dbReference>
<dbReference type="PANTHER" id="PTHR36460:SF1">
    <property type="entry name" value="UPF0132 DOMAIN PROTEIN (AFU_ORTHOLOGUE AFUA_3G10255)"/>
    <property type="match status" value="1"/>
</dbReference>
<feature type="transmembrane region" description="Helical" evidence="5">
    <location>
        <begin position="45"/>
        <end position="76"/>
    </location>
</feature>
<evidence type="ECO:0000313" key="6">
    <source>
        <dbReference type="EMBL" id="OGY52257.1"/>
    </source>
</evidence>
<keyword evidence="2 5" id="KW-0812">Transmembrane</keyword>
<reference evidence="6 7" key="1">
    <citation type="journal article" date="2016" name="Nat. Commun.">
        <title>Thousands of microbial genomes shed light on interconnected biogeochemical processes in an aquifer system.</title>
        <authorList>
            <person name="Anantharaman K."/>
            <person name="Brown C.T."/>
            <person name="Hug L.A."/>
            <person name="Sharon I."/>
            <person name="Castelle C.J."/>
            <person name="Probst A.J."/>
            <person name="Thomas B.C."/>
            <person name="Singh A."/>
            <person name="Wilkins M.J."/>
            <person name="Karaoz U."/>
            <person name="Brodie E.L."/>
            <person name="Williams K.H."/>
            <person name="Hubbard S.S."/>
            <person name="Banfield J.F."/>
        </authorList>
    </citation>
    <scope>NUCLEOTIDE SEQUENCE [LARGE SCALE GENOMIC DNA]</scope>
</reference>
<sequence>MAQSKKITQEEKIWAAISYLWILSLVALVARKNNDYVRFHANQGFLLFILSLFWWFPVLGWLLSLVILVLVIVGIIKSFQGEEWSLPLIAPAAKKAGHWFVKTIKL</sequence>
<dbReference type="Proteomes" id="UP000177376">
    <property type="component" value="Unassembled WGS sequence"/>
</dbReference>
<comment type="caution">
    <text evidence="6">The sequence shown here is derived from an EMBL/GenBank/DDBJ whole genome shotgun (WGS) entry which is preliminary data.</text>
</comment>
<comment type="subcellular location">
    <subcellularLocation>
        <location evidence="1">Membrane</location>
        <topology evidence="1">Multi-pass membrane protein</topology>
    </subcellularLocation>
</comment>
<feature type="transmembrane region" description="Helical" evidence="5">
    <location>
        <begin position="12"/>
        <end position="30"/>
    </location>
</feature>